<keyword evidence="4" id="KW-0456">Lyase</keyword>
<evidence type="ECO:0000259" key="5">
    <source>
        <dbReference type="Pfam" id="PF07940"/>
    </source>
</evidence>
<dbReference type="Gene3D" id="1.50.10.100">
    <property type="entry name" value="Chondroitin AC/alginate lyase"/>
    <property type="match status" value="1"/>
</dbReference>
<organism evidence="7 8">
    <name type="scientific">Novipirellula aureliae</name>
    <dbReference type="NCBI Taxonomy" id="2527966"/>
    <lineage>
        <taxon>Bacteria</taxon>
        <taxon>Pseudomonadati</taxon>
        <taxon>Planctomycetota</taxon>
        <taxon>Planctomycetia</taxon>
        <taxon>Pirellulales</taxon>
        <taxon>Pirellulaceae</taxon>
        <taxon>Novipirellula</taxon>
    </lineage>
</organism>
<comment type="subcellular location">
    <subcellularLocation>
        <location evidence="1">Periplasm</location>
    </subcellularLocation>
</comment>
<dbReference type="AlphaFoldDB" id="A0A5C6DN99"/>
<name>A0A5C6DN99_9BACT</name>
<keyword evidence="3" id="KW-0574">Periplasm</keyword>
<dbReference type="InterPro" id="IPR008929">
    <property type="entry name" value="Chondroitin_lyas"/>
</dbReference>
<accession>A0A5C6DN99</accession>
<dbReference type="InterPro" id="IPR031680">
    <property type="entry name" value="Hepar_II_III_N"/>
</dbReference>
<evidence type="ECO:0000256" key="3">
    <source>
        <dbReference type="ARBA" id="ARBA00022764"/>
    </source>
</evidence>
<dbReference type="EMBL" id="SJPY01000007">
    <property type="protein sequence ID" value="TWU37645.1"/>
    <property type="molecule type" value="Genomic_DNA"/>
</dbReference>
<dbReference type="SUPFAM" id="SSF48230">
    <property type="entry name" value="Chondroitin AC/alginate lyase"/>
    <property type="match status" value="1"/>
</dbReference>
<keyword evidence="8" id="KW-1185">Reference proteome</keyword>
<dbReference type="Pfam" id="PF16889">
    <property type="entry name" value="Hepar_II_III_N"/>
    <property type="match status" value="1"/>
</dbReference>
<evidence type="ECO:0000256" key="4">
    <source>
        <dbReference type="ARBA" id="ARBA00023239"/>
    </source>
</evidence>
<dbReference type="PANTHER" id="PTHR39210:SF1">
    <property type="entry name" value="HEPARIN-SULFATE LYASE"/>
    <property type="match status" value="1"/>
</dbReference>
<dbReference type="OrthoDB" id="7335480at2"/>
<reference evidence="7 8" key="1">
    <citation type="submission" date="2019-02" db="EMBL/GenBank/DDBJ databases">
        <title>Deep-cultivation of Planctomycetes and their phenomic and genomic characterization uncovers novel biology.</title>
        <authorList>
            <person name="Wiegand S."/>
            <person name="Jogler M."/>
            <person name="Boedeker C."/>
            <person name="Pinto D."/>
            <person name="Vollmers J."/>
            <person name="Rivas-Marin E."/>
            <person name="Kohn T."/>
            <person name="Peeters S.H."/>
            <person name="Heuer A."/>
            <person name="Rast P."/>
            <person name="Oberbeckmann S."/>
            <person name="Bunk B."/>
            <person name="Jeske O."/>
            <person name="Meyerdierks A."/>
            <person name="Storesund J.E."/>
            <person name="Kallscheuer N."/>
            <person name="Luecker S."/>
            <person name="Lage O.M."/>
            <person name="Pohl T."/>
            <person name="Merkel B.J."/>
            <person name="Hornburger P."/>
            <person name="Mueller R.-W."/>
            <person name="Bruemmer F."/>
            <person name="Labrenz M."/>
            <person name="Spormann A.M."/>
            <person name="Op Den Camp H."/>
            <person name="Overmann J."/>
            <person name="Amann R."/>
            <person name="Jetten M.S.M."/>
            <person name="Mascher T."/>
            <person name="Medema M.H."/>
            <person name="Devos D.P."/>
            <person name="Kaster A.-K."/>
            <person name="Ovreas L."/>
            <person name="Rohde M."/>
            <person name="Galperin M.Y."/>
            <person name="Jogler C."/>
        </authorList>
    </citation>
    <scope>NUCLEOTIDE SEQUENCE [LARGE SCALE GENOMIC DNA]</scope>
    <source>
        <strain evidence="7 8">Q31b</strain>
    </source>
</reference>
<evidence type="ECO:0000256" key="1">
    <source>
        <dbReference type="ARBA" id="ARBA00004418"/>
    </source>
</evidence>
<gene>
    <name evidence="7" type="ORF">Q31b_44330</name>
</gene>
<comment type="caution">
    <text evidence="7">The sequence shown here is derived from an EMBL/GenBank/DDBJ whole genome shotgun (WGS) entry which is preliminary data.</text>
</comment>
<evidence type="ECO:0000256" key="2">
    <source>
        <dbReference type="ARBA" id="ARBA00022729"/>
    </source>
</evidence>
<dbReference type="PANTHER" id="PTHR39210">
    <property type="entry name" value="HEPARIN-SULFATE LYASE"/>
    <property type="match status" value="1"/>
</dbReference>
<feature type="domain" description="Heparinase II/III-like C-terminal" evidence="5">
    <location>
        <begin position="357"/>
        <end position="575"/>
    </location>
</feature>
<sequence length="625" mass="70408">MQRLLSLLRYHKPSQFAWRGYRIAQSRCPASLRRAYRPGVTSCRIRDESVATLSMMADRRLGLWPSRQNPEMLRQMSEGTFRFLNLSKSLVADGKGDQPRIDWHPDAPRLWRFHLHYHESLLELASLVGPESAWAIVRSWLDDPANQTPTVDPDAWHPFCISQRLPVWLMLASRYDVPMDVASGFWQSVGEQVDWLWNHLEWDLGGNHLLENLRALAIAHMALESESAIRSNKLYKWIDRELSNQILSSGEHFERTPTYHAIMTLAVQEIADSLQQLAVGDLAESSQSTAKQMAEFLQAILHPDGQIPLLGDSVFEETPNPRILCSDIFHSVGEVAETSQYAASELSASPATNDDYWVWRSSDQQDFLLFDVGAVACDHLPAHGHADLLGIEASVAGHRFLVDTGTYDYEDTPLRQASRSTLSHNTVTIDGEDQCDVWSRFRMGRRGHVRWKKTGRVELAEGHQAKWCMAAHDAYKFLGITETVRAVIAIENHDRGTNWLIADWFIGRGIHDLVSTLQIEPDWKATIQISGDVICEHPGLDFKPQIRMLTAGELTIEPGVYCPDFGVALPNESIVAETNCVEREPIGWLISPDGSNPGLEISLADDHLVVTHANDSHEILRISIS</sequence>
<evidence type="ECO:0000259" key="6">
    <source>
        <dbReference type="Pfam" id="PF16889"/>
    </source>
</evidence>
<dbReference type="Gene3D" id="2.70.98.70">
    <property type="match status" value="1"/>
</dbReference>
<dbReference type="Proteomes" id="UP000315471">
    <property type="component" value="Unassembled WGS sequence"/>
</dbReference>
<evidence type="ECO:0000313" key="7">
    <source>
        <dbReference type="EMBL" id="TWU37645.1"/>
    </source>
</evidence>
<dbReference type="InterPro" id="IPR012480">
    <property type="entry name" value="Hepar_II_III_C"/>
</dbReference>
<protein>
    <submittedName>
        <fullName evidence="7">Heparinase II/III-like protein</fullName>
    </submittedName>
</protein>
<dbReference type="Pfam" id="PF07940">
    <property type="entry name" value="Hepar_II_III_C"/>
    <property type="match status" value="1"/>
</dbReference>
<feature type="domain" description="Heparin-sulfate lyase N-terminal" evidence="6">
    <location>
        <begin position="137"/>
        <end position="316"/>
    </location>
</feature>
<keyword evidence="2" id="KW-0732">Signal</keyword>
<dbReference type="GO" id="GO:0016829">
    <property type="term" value="F:lyase activity"/>
    <property type="evidence" value="ECO:0007669"/>
    <property type="project" value="UniProtKB-KW"/>
</dbReference>
<proteinExistence type="predicted"/>
<evidence type="ECO:0000313" key="8">
    <source>
        <dbReference type="Proteomes" id="UP000315471"/>
    </source>
</evidence>
<dbReference type="GO" id="GO:0042597">
    <property type="term" value="C:periplasmic space"/>
    <property type="evidence" value="ECO:0007669"/>
    <property type="project" value="UniProtKB-SubCell"/>
</dbReference>